<name>A0A1M5M8M0_9ACTN</name>
<dbReference type="EMBL" id="FQVX01000003">
    <property type="protein sequence ID" value="SHG73571.1"/>
    <property type="molecule type" value="Genomic_DNA"/>
</dbReference>
<evidence type="ECO:0000256" key="1">
    <source>
        <dbReference type="SAM" id="Phobius"/>
    </source>
</evidence>
<keyword evidence="4" id="KW-1185">Reference proteome</keyword>
<feature type="transmembrane region" description="Helical" evidence="1">
    <location>
        <begin position="116"/>
        <end position="136"/>
    </location>
</feature>
<evidence type="ECO:0000259" key="2">
    <source>
        <dbReference type="Pfam" id="PF04892"/>
    </source>
</evidence>
<dbReference type="Proteomes" id="UP000184471">
    <property type="component" value="Unassembled WGS sequence"/>
</dbReference>
<evidence type="ECO:0000313" key="3">
    <source>
        <dbReference type="EMBL" id="SHG73571.1"/>
    </source>
</evidence>
<dbReference type="STRING" id="1070870.SAMN05444351_3075"/>
<evidence type="ECO:0000313" key="4">
    <source>
        <dbReference type="Proteomes" id="UP000184471"/>
    </source>
</evidence>
<keyword evidence="1" id="KW-0812">Transmembrane</keyword>
<feature type="transmembrane region" description="Helical" evidence="1">
    <location>
        <begin position="56"/>
        <end position="77"/>
    </location>
</feature>
<keyword evidence="1" id="KW-1133">Transmembrane helix</keyword>
<dbReference type="Pfam" id="PF04892">
    <property type="entry name" value="VanZ"/>
    <property type="match status" value="1"/>
</dbReference>
<dbReference type="InterPro" id="IPR006976">
    <property type="entry name" value="VanZ-like"/>
</dbReference>
<feature type="transmembrane region" description="Helical" evidence="1">
    <location>
        <begin position="84"/>
        <end position="104"/>
    </location>
</feature>
<protein>
    <submittedName>
        <fullName evidence="3">VanZ like family protein</fullName>
    </submittedName>
</protein>
<proteinExistence type="predicted"/>
<organism evidence="3 4">
    <name type="scientific">Geodermatophilus nigrescens</name>
    <dbReference type="NCBI Taxonomy" id="1070870"/>
    <lineage>
        <taxon>Bacteria</taxon>
        <taxon>Bacillati</taxon>
        <taxon>Actinomycetota</taxon>
        <taxon>Actinomycetes</taxon>
        <taxon>Geodermatophilales</taxon>
        <taxon>Geodermatophilaceae</taxon>
        <taxon>Geodermatophilus</taxon>
    </lineage>
</organism>
<dbReference type="AlphaFoldDB" id="A0A1M5M8M0"/>
<sequence>MGGMDARPALTTGTVVALAAVAALTLLPAGSGGWEWGAPTAELRWYVTGLDSRATVVQLLGNLLLLAPLAVVAVLRWPVLRSPAVLVAAALATGAAIETLQWALPLGRVVSPVDALLNATGAVVAGLLVAGLTAAADRLADRPTGVGSRP</sequence>
<gene>
    <name evidence="3" type="ORF">SAMN05444351_3075</name>
</gene>
<keyword evidence="1" id="KW-0472">Membrane</keyword>
<reference evidence="3 4" key="1">
    <citation type="submission" date="2016-11" db="EMBL/GenBank/DDBJ databases">
        <authorList>
            <person name="Jaros S."/>
            <person name="Januszkiewicz K."/>
            <person name="Wedrychowicz H."/>
        </authorList>
    </citation>
    <scope>NUCLEOTIDE SEQUENCE [LARGE SCALE GENOMIC DNA]</scope>
    <source>
        <strain evidence="3 4">DSM 45408</strain>
    </source>
</reference>
<accession>A0A1M5M8M0</accession>
<feature type="domain" description="VanZ-like" evidence="2">
    <location>
        <begin position="15"/>
        <end position="129"/>
    </location>
</feature>